<organism evidence="12 13">
    <name type="scientific">Candidatus Paraluminiphilus aquimaris</name>
    <dbReference type="NCBI Taxonomy" id="2518994"/>
    <lineage>
        <taxon>Bacteria</taxon>
        <taxon>Pseudomonadati</taxon>
        <taxon>Pseudomonadota</taxon>
        <taxon>Gammaproteobacteria</taxon>
        <taxon>Cellvibrionales</taxon>
        <taxon>Halieaceae</taxon>
        <taxon>Candidatus Paraluminiphilus</taxon>
    </lineage>
</organism>
<dbReference type="PANTHER" id="PTHR21087:SF16">
    <property type="entry name" value="SHIKIMATE KINASE 1, CHLOROPLASTIC"/>
    <property type="match status" value="1"/>
</dbReference>
<evidence type="ECO:0000256" key="2">
    <source>
        <dbReference type="ARBA" id="ARBA00006997"/>
    </source>
</evidence>
<name>A0ABY6Q4H8_9GAMM</name>
<keyword evidence="9 11" id="KW-0057">Aromatic amino acid biosynthesis</keyword>
<feature type="binding site" evidence="11">
    <location>
        <position position="56"/>
    </location>
    <ligand>
        <name>substrate</name>
    </ligand>
</feature>
<evidence type="ECO:0000313" key="13">
    <source>
        <dbReference type="Proteomes" id="UP001317963"/>
    </source>
</evidence>
<evidence type="ECO:0000313" key="12">
    <source>
        <dbReference type="EMBL" id="UZP73890.1"/>
    </source>
</evidence>
<keyword evidence="4 11" id="KW-0028">Amino-acid biosynthesis</keyword>
<dbReference type="InterPro" id="IPR027417">
    <property type="entry name" value="P-loop_NTPase"/>
</dbReference>
<feature type="binding site" evidence="11">
    <location>
        <position position="116"/>
    </location>
    <ligand>
        <name>ATP</name>
        <dbReference type="ChEBI" id="CHEBI:30616"/>
    </ligand>
</feature>
<dbReference type="SUPFAM" id="SSF52540">
    <property type="entry name" value="P-loop containing nucleoside triphosphate hydrolases"/>
    <property type="match status" value="1"/>
</dbReference>
<dbReference type="InterPro" id="IPR000623">
    <property type="entry name" value="Shikimate_kinase/TSH1"/>
</dbReference>
<sequence>MRVFLVGPPGSGKSTVGKFVAAHLNAQFFDLDEVIEERAGADIPWIFDVEGESGFRDREEAVVSDFCAQENVVVATGGGVIIRDKNRATMKAHCTVVYLSATLDTLVARTAGKDKRPLLAGKDPRPILAQMLEVRGPLYEEVADVTVVSTGGSAKKLAAVIVDKLAQLAETRDD</sequence>
<evidence type="ECO:0000256" key="5">
    <source>
        <dbReference type="ARBA" id="ARBA00022679"/>
    </source>
</evidence>
<protein>
    <recommendedName>
        <fullName evidence="3 11">Shikimate kinase</fullName>
        <shortName evidence="11">SK</shortName>
        <ecNumber evidence="3 11">2.7.1.71</ecNumber>
    </recommendedName>
</protein>
<dbReference type="PRINTS" id="PR01100">
    <property type="entry name" value="SHIKIMTKNASE"/>
</dbReference>
<gene>
    <name evidence="11" type="primary">aroK</name>
    <name evidence="12" type="ORF">E0F26_03640</name>
</gene>
<comment type="cofactor">
    <cofactor evidence="11">
        <name>Mg(2+)</name>
        <dbReference type="ChEBI" id="CHEBI:18420"/>
    </cofactor>
    <text evidence="11">Binds 1 Mg(2+) ion per subunit.</text>
</comment>
<feature type="binding site" evidence="11">
    <location>
        <position position="135"/>
    </location>
    <ligand>
        <name>substrate</name>
    </ligand>
</feature>
<dbReference type="PANTHER" id="PTHR21087">
    <property type="entry name" value="SHIKIMATE KINASE"/>
    <property type="match status" value="1"/>
</dbReference>
<evidence type="ECO:0000256" key="4">
    <source>
        <dbReference type="ARBA" id="ARBA00022605"/>
    </source>
</evidence>
<comment type="subcellular location">
    <subcellularLocation>
        <location evidence="11">Cytoplasm</location>
    </subcellularLocation>
</comment>
<dbReference type="Pfam" id="PF01202">
    <property type="entry name" value="SKI"/>
    <property type="match status" value="1"/>
</dbReference>
<evidence type="ECO:0000256" key="3">
    <source>
        <dbReference type="ARBA" id="ARBA00012154"/>
    </source>
</evidence>
<feature type="binding site" evidence="11">
    <location>
        <begin position="10"/>
        <end position="15"/>
    </location>
    <ligand>
        <name>ATP</name>
        <dbReference type="ChEBI" id="CHEBI:30616"/>
    </ligand>
</feature>
<evidence type="ECO:0000256" key="1">
    <source>
        <dbReference type="ARBA" id="ARBA00004842"/>
    </source>
</evidence>
<keyword evidence="5 11" id="KW-0808">Transferase</keyword>
<comment type="pathway">
    <text evidence="1 11">Metabolic intermediate biosynthesis; chorismate biosynthesis; chorismate from D-erythrose 4-phosphate and phosphoenolpyruvate: step 5/7.</text>
</comment>
<keyword evidence="13" id="KW-1185">Reference proteome</keyword>
<dbReference type="HAMAP" id="MF_00109">
    <property type="entry name" value="Shikimate_kinase"/>
    <property type="match status" value="1"/>
</dbReference>
<comment type="catalytic activity">
    <reaction evidence="10 11">
        <text>shikimate + ATP = 3-phosphoshikimate + ADP + H(+)</text>
        <dbReference type="Rhea" id="RHEA:13121"/>
        <dbReference type="ChEBI" id="CHEBI:15378"/>
        <dbReference type="ChEBI" id="CHEBI:30616"/>
        <dbReference type="ChEBI" id="CHEBI:36208"/>
        <dbReference type="ChEBI" id="CHEBI:145989"/>
        <dbReference type="ChEBI" id="CHEBI:456216"/>
        <dbReference type="EC" id="2.7.1.71"/>
    </reaction>
</comment>
<dbReference type="EC" id="2.7.1.71" evidence="3 11"/>
<keyword evidence="6 11" id="KW-0547">Nucleotide-binding</keyword>
<evidence type="ECO:0000256" key="8">
    <source>
        <dbReference type="ARBA" id="ARBA00022840"/>
    </source>
</evidence>
<dbReference type="CDD" id="cd00464">
    <property type="entry name" value="SK"/>
    <property type="match status" value="1"/>
</dbReference>
<dbReference type="Gene3D" id="3.40.50.300">
    <property type="entry name" value="P-loop containing nucleotide triphosphate hydrolases"/>
    <property type="match status" value="1"/>
</dbReference>
<keyword evidence="11" id="KW-0460">Magnesium</keyword>
<comment type="caution">
    <text evidence="11">Lacks conserved residue(s) required for the propagation of feature annotation.</text>
</comment>
<comment type="similarity">
    <text evidence="2 11">Belongs to the shikimate kinase family.</text>
</comment>
<dbReference type="InterPro" id="IPR023000">
    <property type="entry name" value="Shikimate_kinase_CS"/>
</dbReference>
<keyword evidence="8 11" id="KW-0067">ATP-binding</keyword>
<dbReference type="Proteomes" id="UP001317963">
    <property type="component" value="Chromosome"/>
</dbReference>
<evidence type="ECO:0000256" key="6">
    <source>
        <dbReference type="ARBA" id="ARBA00022741"/>
    </source>
</evidence>
<evidence type="ECO:0000256" key="7">
    <source>
        <dbReference type="ARBA" id="ARBA00022777"/>
    </source>
</evidence>
<evidence type="ECO:0000256" key="9">
    <source>
        <dbReference type="ARBA" id="ARBA00023141"/>
    </source>
</evidence>
<feature type="binding site" evidence="11">
    <location>
        <position position="32"/>
    </location>
    <ligand>
        <name>substrate</name>
    </ligand>
</feature>
<evidence type="ECO:0000256" key="11">
    <source>
        <dbReference type="HAMAP-Rule" id="MF_00109"/>
    </source>
</evidence>
<keyword evidence="7 11" id="KW-0418">Kinase</keyword>
<keyword evidence="11" id="KW-0963">Cytoplasm</keyword>
<dbReference type="RefSeq" id="WP_279242691.1">
    <property type="nucleotide sequence ID" value="NZ_CP036501.1"/>
</dbReference>
<reference evidence="12 13" key="1">
    <citation type="submission" date="2019-02" db="EMBL/GenBank/DDBJ databases">
        <title>Halieaceae_genomes.</title>
        <authorList>
            <person name="Li S.-H."/>
        </authorList>
    </citation>
    <scope>NUCLEOTIDE SEQUENCE [LARGE SCALE GENOMIC DNA]</scope>
    <source>
        <strain evidence="12 13">JH123</strain>
    </source>
</reference>
<comment type="subunit">
    <text evidence="11">Monomer.</text>
</comment>
<accession>A0ABY6Q4H8</accession>
<feature type="binding site" evidence="11">
    <location>
        <position position="78"/>
    </location>
    <ligand>
        <name>substrate</name>
    </ligand>
</feature>
<proteinExistence type="inferred from homology"/>
<dbReference type="PROSITE" id="PS01128">
    <property type="entry name" value="SHIKIMATE_KINASE"/>
    <property type="match status" value="1"/>
</dbReference>
<dbReference type="GO" id="GO:0016301">
    <property type="term" value="F:kinase activity"/>
    <property type="evidence" value="ECO:0007669"/>
    <property type="project" value="UniProtKB-KW"/>
</dbReference>
<evidence type="ECO:0000256" key="10">
    <source>
        <dbReference type="ARBA" id="ARBA00048567"/>
    </source>
</evidence>
<feature type="binding site" evidence="11">
    <location>
        <position position="14"/>
    </location>
    <ligand>
        <name>Mg(2+)</name>
        <dbReference type="ChEBI" id="CHEBI:18420"/>
    </ligand>
</feature>
<keyword evidence="11" id="KW-0479">Metal-binding</keyword>
<comment type="function">
    <text evidence="11">Catalyzes the specific phosphorylation of the 3-hydroxyl group of shikimic acid using ATP as a cosubstrate.</text>
</comment>
<dbReference type="InterPro" id="IPR031322">
    <property type="entry name" value="Shikimate/glucono_kinase"/>
</dbReference>
<dbReference type="EMBL" id="CP036501">
    <property type="protein sequence ID" value="UZP73890.1"/>
    <property type="molecule type" value="Genomic_DNA"/>
</dbReference>